<gene>
    <name evidence="10" type="primary">Hyls1</name>
    <name evidence="10" type="ORF">GTO95_0007751</name>
</gene>
<feature type="region of interest" description="Disordered" evidence="8">
    <location>
        <begin position="129"/>
        <end position="155"/>
    </location>
</feature>
<evidence type="ECO:0000256" key="2">
    <source>
        <dbReference type="ARBA" id="ARBA00004138"/>
    </source>
</evidence>
<evidence type="ECO:0000313" key="10">
    <source>
        <dbReference type="EMBL" id="MBN3317815.1"/>
    </source>
</evidence>
<evidence type="ECO:0000256" key="6">
    <source>
        <dbReference type="ARBA" id="ARBA00023212"/>
    </source>
</evidence>
<dbReference type="GO" id="GO:0005814">
    <property type="term" value="C:centriole"/>
    <property type="evidence" value="ECO:0007669"/>
    <property type="project" value="UniProtKB-SubCell"/>
</dbReference>
<evidence type="ECO:0000256" key="1">
    <source>
        <dbReference type="ARBA" id="ARBA00004114"/>
    </source>
</evidence>
<feature type="compositionally biased region" description="Polar residues" evidence="8">
    <location>
        <begin position="130"/>
        <end position="143"/>
    </location>
</feature>
<proteinExistence type="inferred from homology"/>
<name>A0A8J7NT39_ATRSP</name>
<evidence type="ECO:0000256" key="8">
    <source>
        <dbReference type="SAM" id="MobiDB-lite"/>
    </source>
</evidence>
<dbReference type="PANTHER" id="PTHR34174">
    <property type="entry name" value="HYDROLETHALUS SYNDROME PROTEIN 1"/>
    <property type="match status" value="1"/>
</dbReference>
<dbReference type="Pfam" id="PF15311">
    <property type="entry name" value="HYLS1_C"/>
    <property type="match status" value="1"/>
</dbReference>
<feature type="domain" description="Centriolar and ciliogenesis-associated protein HYLS1 C-terminal" evidence="9">
    <location>
        <begin position="255"/>
        <end position="344"/>
    </location>
</feature>
<evidence type="ECO:0000256" key="4">
    <source>
        <dbReference type="ARBA" id="ARBA00022490"/>
    </source>
</evidence>
<feature type="compositionally biased region" description="Basic and acidic residues" evidence="8">
    <location>
        <begin position="34"/>
        <end position="45"/>
    </location>
</feature>
<dbReference type="InterPro" id="IPR027918">
    <property type="entry name" value="HYLS1_C_dom"/>
</dbReference>
<keyword evidence="7" id="KW-0966">Cell projection</keyword>
<keyword evidence="11" id="KW-1185">Reference proteome</keyword>
<organism evidence="10 11">
    <name type="scientific">Atractosteus spatula</name>
    <name type="common">Alligator gar</name>
    <name type="synonym">Lepisosteus spatula</name>
    <dbReference type="NCBI Taxonomy" id="7917"/>
    <lineage>
        <taxon>Eukaryota</taxon>
        <taxon>Metazoa</taxon>
        <taxon>Chordata</taxon>
        <taxon>Craniata</taxon>
        <taxon>Vertebrata</taxon>
        <taxon>Euteleostomi</taxon>
        <taxon>Actinopterygii</taxon>
        <taxon>Neopterygii</taxon>
        <taxon>Holostei</taxon>
        <taxon>Semionotiformes</taxon>
        <taxon>Lepisosteidae</taxon>
        <taxon>Atractosteus</taxon>
    </lineage>
</organism>
<comment type="similarity">
    <text evidence="3">Belongs to the HYLS1 family.</text>
</comment>
<keyword evidence="4" id="KW-0963">Cytoplasm</keyword>
<feature type="region of interest" description="Disordered" evidence="8">
    <location>
        <begin position="34"/>
        <end position="63"/>
    </location>
</feature>
<evidence type="ECO:0000256" key="3">
    <source>
        <dbReference type="ARBA" id="ARBA00010091"/>
    </source>
</evidence>
<dbReference type="GO" id="GO:0060271">
    <property type="term" value="P:cilium assembly"/>
    <property type="evidence" value="ECO:0007669"/>
    <property type="project" value="TreeGrafter"/>
</dbReference>
<feature type="compositionally biased region" description="Acidic residues" evidence="8">
    <location>
        <begin position="202"/>
        <end position="212"/>
    </location>
</feature>
<dbReference type="PANTHER" id="PTHR34174:SF1">
    <property type="entry name" value="CENTRIOLAR AND CILIOGENESIS-ASSOCIATED PROTEIN HYLS1"/>
    <property type="match status" value="1"/>
</dbReference>
<feature type="region of interest" description="Disordered" evidence="8">
    <location>
        <begin position="202"/>
        <end position="225"/>
    </location>
</feature>
<feature type="compositionally biased region" description="Polar residues" evidence="8">
    <location>
        <begin position="46"/>
        <end position="63"/>
    </location>
</feature>
<dbReference type="InterPro" id="IPR052319">
    <property type="entry name" value="Centriolar_ciliogenesis_assoc"/>
</dbReference>
<comment type="subcellular location">
    <subcellularLocation>
        <location evidence="2">Cell projection</location>
        <location evidence="2">Cilium</location>
    </subcellularLocation>
    <subcellularLocation>
        <location evidence="1">Cytoplasm</location>
        <location evidence="1">Cytoskeleton</location>
        <location evidence="1">Microtubule organizing center</location>
        <location evidence="1">Centrosome</location>
        <location evidence="1">Centriole</location>
    </subcellularLocation>
</comment>
<keyword evidence="5" id="KW-0970">Cilium biogenesis/degradation</keyword>
<protein>
    <submittedName>
        <fullName evidence="10">HYLS1 protein</fullName>
    </submittedName>
</protein>
<comment type="caution">
    <text evidence="10">The sequence shown here is derived from an EMBL/GenBank/DDBJ whole genome shotgun (WGS) entry which is preliminary data.</text>
</comment>
<dbReference type="EMBL" id="JAAWVO010036842">
    <property type="protein sequence ID" value="MBN3317815.1"/>
    <property type="molecule type" value="Genomic_DNA"/>
</dbReference>
<dbReference type="Proteomes" id="UP000736164">
    <property type="component" value="Unassembled WGS sequence"/>
</dbReference>
<keyword evidence="6" id="KW-0206">Cytoskeleton</keyword>
<reference evidence="10" key="1">
    <citation type="journal article" date="2021" name="Cell">
        <title>Tracing the genetic footprints of vertebrate landing in non-teleost ray-finned fishes.</title>
        <authorList>
            <person name="Bi X."/>
            <person name="Wang K."/>
            <person name="Yang L."/>
            <person name="Pan H."/>
            <person name="Jiang H."/>
            <person name="Wei Q."/>
            <person name="Fang M."/>
            <person name="Yu H."/>
            <person name="Zhu C."/>
            <person name="Cai Y."/>
            <person name="He Y."/>
            <person name="Gan X."/>
            <person name="Zeng H."/>
            <person name="Yu D."/>
            <person name="Zhu Y."/>
            <person name="Jiang H."/>
            <person name="Qiu Q."/>
            <person name="Yang H."/>
            <person name="Zhang Y.E."/>
            <person name="Wang W."/>
            <person name="Zhu M."/>
            <person name="He S."/>
            <person name="Zhang G."/>
        </authorList>
    </citation>
    <scope>NUCLEOTIDE SEQUENCE</scope>
    <source>
        <strain evidence="10">Allg_001</strain>
    </source>
</reference>
<feature type="non-terminal residue" evidence="10">
    <location>
        <position position="1"/>
    </location>
</feature>
<dbReference type="AlphaFoldDB" id="A0A8J7NT39"/>
<evidence type="ECO:0000259" key="9">
    <source>
        <dbReference type="Pfam" id="PF15311"/>
    </source>
</evidence>
<dbReference type="GO" id="GO:0097730">
    <property type="term" value="C:non-motile cilium"/>
    <property type="evidence" value="ECO:0007669"/>
    <property type="project" value="TreeGrafter"/>
</dbReference>
<accession>A0A8J7NT39</accession>
<evidence type="ECO:0000313" key="11">
    <source>
        <dbReference type="Proteomes" id="UP000736164"/>
    </source>
</evidence>
<sequence length="356" mass="41060">MEDIDFTEDEIEQQLAVLGYSNIPQHRLQEFKQDLEQLIRHERSKSQTSSGRDTPQSHSSAYASQAEAMYKRLCAQDRLPQPQKRVPFSEYGMENQNNIQQCEPYIRYSVAPKLSWPASAPYRPDIGIIPQNTSNSASDTSRSAGLATQPGDHGKPVLKRKVLRKQRGQAHVFDESTESRADSAVDVGKLEEELDRLQLCSDELDSEVDSEETSSLSDKTSSEAERVSSAFQVYRRDFRRSASENDILSHPKSFIRPRMNHPHTRNLKKTDPVSKYFQYKQDWDTFRAPGEKDRKGLRWGIREQMLYKSQAPPKPQRIYVPNTYVVPTEKKRSALRWEVRHDLANGIQPPKIFYPF</sequence>
<evidence type="ECO:0000256" key="5">
    <source>
        <dbReference type="ARBA" id="ARBA00022794"/>
    </source>
</evidence>
<feature type="non-terminal residue" evidence="10">
    <location>
        <position position="356"/>
    </location>
</feature>
<dbReference type="PRINTS" id="PR02098">
    <property type="entry name" value="HYLETHALUSS1"/>
</dbReference>
<evidence type="ECO:0000256" key="7">
    <source>
        <dbReference type="ARBA" id="ARBA00023273"/>
    </source>
</evidence>
<dbReference type="InterPro" id="IPR026227">
    <property type="entry name" value="HYLS1"/>
</dbReference>